<organism evidence="1 2">
    <name type="scientific">Spirosoma sordidisoli</name>
    <dbReference type="NCBI Taxonomy" id="2502893"/>
    <lineage>
        <taxon>Bacteria</taxon>
        <taxon>Pseudomonadati</taxon>
        <taxon>Bacteroidota</taxon>
        <taxon>Cytophagia</taxon>
        <taxon>Cytophagales</taxon>
        <taxon>Cytophagaceae</taxon>
        <taxon>Spirosoma</taxon>
    </lineage>
</organism>
<proteinExistence type="predicted"/>
<dbReference type="AlphaFoldDB" id="A0A4Q2UKG7"/>
<dbReference type="RefSeq" id="WP_129601241.1">
    <property type="nucleotide sequence ID" value="NZ_SBLB01000002.1"/>
</dbReference>
<accession>A0A4Q2UKG7</accession>
<dbReference type="Proteomes" id="UP000290407">
    <property type="component" value="Unassembled WGS sequence"/>
</dbReference>
<gene>
    <name evidence="1" type="ORF">EQG79_09080</name>
</gene>
<protein>
    <submittedName>
        <fullName evidence="1">Uncharacterized protein</fullName>
    </submittedName>
</protein>
<name>A0A4Q2UKG7_9BACT</name>
<evidence type="ECO:0000313" key="1">
    <source>
        <dbReference type="EMBL" id="RYC70013.1"/>
    </source>
</evidence>
<keyword evidence="2" id="KW-1185">Reference proteome</keyword>
<comment type="caution">
    <text evidence="1">The sequence shown here is derived from an EMBL/GenBank/DDBJ whole genome shotgun (WGS) entry which is preliminary data.</text>
</comment>
<evidence type="ECO:0000313" key="2">
    <source>
        <dbReference type="Proteomes" id="UP000290407"/>
    </source>
</evidence>
<reference evidence="1 2" key="1">
    <citation type="submission" date="2019-01" db="EMBL/GenBank/DDBJ databases">
        <title>Spirosoma flava sp. nov., a propanil-degrading bacterium isolated from herbicide-contaminated soil.</title>
        <authorList>
            <person name="Zhang L."/>
            <person name="Jiang J.-D."/>
        </authorList>
    </citation>
    <scope>NUCLEOTIDE SEQUENCE [LARGE SCALE GENOMIC DNA]</scope>
    <source>
        <strain evidence="1 2">TY50</strain>
    </source>
</reference>
<dbReference type="EMBL" id="SBLB01000002">
    <property type="protein sequence ID" value="RYC70013.1"/>
    <property type="molecule type" value="Genomic_DNA"/>
</dbReference>
<sequence>MTPPPLNHYNFRYGSQNYTQLVTIEQAADDIYGVVNADASAFARKLWQQRFRIVPMCQSARIYTASAGNPYPLPDPGNWQTGTND</sequence>